<dbReference type="Pfam" id="PF11913">
    <property type="entry name" value="DUF3431"/>
    <property type="match status" value="1"/>
</dbReference>
<dbReference type="InterPro" id="IPR021838">
    <property type="entry name" value="DUF3431"/>
</dbReference>
<dbReference type="InParanoid" id="A0A074YV08"/>
<keyword evidence="2" id="KW-1185">Reference proteome</keyword>
<dbReference type="AlphaFoldDB" id="A0A074YV08"/>
<gene>
    <name evidence="1" type="ORF">AUEXF2481DRAFT_48616</name>
</gene>
<sequence>MAKYALSSNFSTSLRRLSVTVVMASQVNEDTSWLQRLFPFWKHEIYITDPPGTNSSLISVKGLESMVYLTYIIDNYEVLPDVVIFTHGGRYRWHHDDPLYDNARVLSRLQIPYVQEQGYVNLRCVWTVGCPAEIHINRKGGDKDLANGGPLPGAVYAAAFHELFPGRDLPSRVGTSCCANFAAAKSAIVARPRQDYERYRRWLVDTDLDSSAGAKVLEYSWHIIFGKEAAFCPLARQCYCKVFGMCNIPLEGPGTSKAMYSLPKFATLPDGWPWVGWDNQWQNATSVGYIPGEELIDSLPTALW</sequence>
<reference evidence="1 2" key="1">
    <citation type="journal article" date="2014" name="BMC Genomics">
        <title>Genome sequencing of four Aureobasidium pullulans varieties: biotechnological potential, stress tolerance, and description of new species.</title>
        <authorList>
            <person name="Gostin Ar C."/>
            <person name="Ohm R.A."/>
            <person name="Kogej T."/>
            <person name="Sonjak S."/>
            <person name="Turk M."/>
            <person name="Zajc J."/>
            <person name="Zalar P."/>
            <person name="Grube M."/>
            <person name="Sun H."/>
            <person name="Han J."/>
            <person name="Sharma A."/>
            <person name="Chiniquy J."/>
            <person name="Ngan C.Y."/>
            <person name="Lipzen A."/>
            <person name="Barry K."/>
            <person name="Grigoriev I.V."/>
            <person name="Gunde-Cimerman N."/>
        </authorList>
    </citation>
    <scope>NUCLEOTIDE SEQUENCE [LARGE SCALE GENOMIC DNA]</scope>
    <source>
        <strain evidence="1 2">EXF-2481</strain>
    </source>
</reference>
<name>A0A074YV08_AURSE</name>
<accession>A0A074YV08</accession>
<evidence type="ECO:0000313" key="1">
    <source>
        <dbReference type="EMBL" id="KEQ90666.1"/>
    </source>
</evidence>
<dbReference type="OrthoDB" id="426718at2759"/>
<dbReference type="RefSeq" id="XP_013339157.1">
    <property type="nucleotide sequence ID" value="XM_013483703.1"/>
</dbReference>
<dbReference type="HOGENOM" id="CLU_031559_3_0_1"/>
<protein>
    <submittedName>
        <fullName evidence="1">Uncharacterized protein</fullName>
    </submittedName>
</protein>
<dbReference type="PANTHER" id="PTHR37490:SF3">
    <property type="entry name" value="DUF3431 DOMAIN CONTAINING PROTEIN"/>
    <property type="match status" value="1"/>
</dbReference>
<dbReference type="Proteomes" id="UP000030641">
    <property type="component" value="Unassembled WGS sequence"/>
</dbReference>
<dbReference type="PANTHER" id="PTHR37490">
    <property type="entry name" value="EXPRESSED PROTEIN"/>
    <property type="match status" value="1"/>
</dbReference>
<evidence type="ECO:0000313" key="2">
    <source>
        <dbReference type="Proteomes" id="UP000030641"/>
    </source>
</evidence>
<dbReference type="EMBL" id="KL584787">
    <property type="protein sequence ID" value="KEQ90666.1"/>
    <property type="molecule type" value="Genomic_DNA"/>
</dbReference>
<proteinExistence type="predicted"/>
<dbReference type="OMA" id="NIRCAWT"/>
<organism evidence="1 2">
    <name type="scientific">Aureobasidium subglaciale (strain EXF-2481)</name>
    <name type="common">Aureobasidium pullulans var. subglaciale</name>
    <dbReference type="NCBI Taxonomy" id="1043005"/>
    <lineage>
        <taxon>Eukaryota</taxon>
        <taxon>Fungi</taxon>
        <taxon>Dikarya</taxon>
        <taxon>Ascomycota</taxon>
        <taxon>Pezizomycotina</taxon>
        <taxon>Dothideomycetes</taxon>
        <taxon>Dothideomycetidae</taxon>
        <taxon>Dothideales</taxon>
        <taxon>Saccotheciaceae</taxon>
        <taxon>Aureobasidium</taxon>
    </lineage>
</organism>
<dbReference type="GeneID" id="25368522"/>